<reference evidence="1 2" key="1">
    <citation type="submission" date="2019-11" db="EMBL/GenBank/DDBJ databases">
        <title>Pseudmonas karstica sp. nov. and Pseudomonas spelaei sp. nov. from caves.</title>
        <authorList>
            <person name="Zeman M."/>
        </authorList>
    </citation>
    <scope>NUCLEOTIDE SEQUENCE [LARGE SCALE GENOMIC DNA]</scope>
    <source>
        <strain evidence="1 2">CCM 7891</strain>
    </source>
</reference>
<protein>
    <submittedName>
        <fullName evidence="1">Uncharacterized protein</fullName>
    </submittedName>
</protein>
<dbReference type="EMBL" id="WLYI01000012">
    <property type="protein sequence ID" value="MTD19585.1"/>
    <property type="molecule type" value="Genomic_DNA"/>
</dbReference>
<dbReference type="AlphaFoldDB" id="A0A7X2RT83"/>
<proteinExistence type="predicted"/>
<comment type="caution">
    <text evidence="1">The sequence shown here is derived from an EMBL/GenBank/DDBJ whole genome shotgun (WGS) entry which is preliminary data.</text>
</comment>
<gene>
    <name evidence="1" type="ORF">GIR22_10635</name>
</gene>
<sequence>MDQGSTYRSSKAIGEKPADIWGEFYQTREGNCVTVSAIKAAMMKFGQSPVGIYREIQTADQGYRVTTRDGAVVTVTHEELRVAAERSGFQGGDAGQLKDANFLYAVSAKRAQMENHEGAWDSFDAGMQSLNNGEGPGAAFKRLGLFGHIRHATMQDLANGAIGTLAYDGHSVAVIDGHEERYGAKGLPPPLHRKLVAEYQAIKLI</sequence>
<dbReference type="Proteomes" id="UP000431485">
    <property type="component" value="Unassembled WGS sequence"/>
</dbReference>
<organism evidence="1 2">
    <name type="scientific">Pseudomonas karstica</name>
    <dbReference type="NCBI Taxonomy" id="1055468"/>
    <lineage>
        <taxon>Bacteria</taxon>
        <taxon>Pseudomonadati</taxon>
        <taxon>Pseudomonadota</taxon>
        <taxon>Gammaproteobacteria</taxon>
        <taxon>Pseudomonadales</taxon>
        <taxon>Pseudomonadaceae</taxon>
        <taxon>Pseudomonas</taxon>
    </lineage>
</organism>
<evidence type="ECO:0000313" key="1">
    <source>
        <dbReference type="EMBL" id="MTD19585.1"/>
    </source>
</evidence>
<accession>A0A7X2RT83</accession>
<keyword evidence="2" id="KW-1185">Reference proteome</keyword>
<name>A0A7X2RT83_9PSED</name>
<evidence type="ECO:0000313" key="2">
    <source>
        <dbReference type="Proteomes" id="UP000431485"/>
    </source>
</evidence>